<dbReference type="PROSITE" id="PS51063">
    <property type="entry name" value="HTH_CRP_2"/>
    <property type="match status" value="1"/>
</dbReference>
<evidence type="ECO:0000313" key="6">
    <source>
        <dbReference type="EMBL" id="OIR02377.1"/>
    </source>
</evidence>
<evidence type="ECO:0000256" key="2">
    <source>
        <dbReference type="ARBA" id="ARBA00023125"/>
    </source>
</evidence>
<comment type="caution">
    <text evidence="6">The sequence shown here is derived from an EMBL/GenBank/DDBJ whole genome shotgun (WGS) entry which is preliminary data.</text>
</comment>
<reference evidence="6" key="1">
    <citation type="submission" date="2016-10" db="EMBL/GenBank/DDBJ databases">
        <title>Sequence of Gallionella enrichment culture.</title>
        <authorList>
            <person name="Poehlein A."/>
            <person name="Muehling M."/>
            <person name="Daniel R."/>
        </authorList>
    </citation>
    <scope>NUCLEOTIDE SEQUENCE</scope>
</reference>
<evidence type="ECO:0000259" key="4">
    <source>
        <dbReference type="PROSITE" id="PS50042"/>
    </source>
</evidence>
<dbReference type="InterPro" id="IPR036390">
    <property type="entry name" value="WH_DNA-bd_sf"/>
</dbReference>
<dbReference type="SUPFAM" id="SSF46785">
    <property type="entry name" value="Winged helix' DNA-binding domain"/>
    <property type="match status" value="1"/>
</dbReference>
<organism evidence="6">
    <name type="scientific">mine drainage metagenome</name>
    <dbReference type="NCBI Taxonomy" id="410659"/>
    <lineage>
        <taxon>unclassified sequences</taxon>
        <taxon>metagenomes</taxon>
        <taxon>ecological metagenomes</taxon>
    </lineage>
</organism>
<dbReference type="PANTHER" id="PTHR24567:SF74">
    <property type="entry name" value="HTH-TYPE TRANSCRIPTIONAL REGULATOR ARCR"/>
    <property type="match status" value="1"/>
</dbReference>
<keyword evidence="1" id="KW-0805">Transcription regulation</keyword>
<dbReference type="Gene3D" id="1.10.10.10">
    <property type="entry name" value="Winged helix-like DNA-binding domain superfamily/Winged helix DNA-binding domain"/>
    <property type="match status" value="1"/>
</dbReference>
<dbReference type="EMBL" id="MLJW01000075">
    <property type="protein sequence ID" value="OIR02377.1"/>
    <property type="molecule type" value="Genomic_DNA"/>
</dbReference>
<dbReference type="Gene3D" id="2.60.120.10">
    <property type="entry name" value="Jelly Rolls"/>
    <property type="match status" value="1"/>
</dbReference>
<evidence type="ECO:0000256" key="1">
    <source>
        <dbReference type="ARBA" id="ARBA00023015"/>
    </source>
</evidence>
<dbReference type="InterPro" id="IPR050397">
    <property type="entry name" value="Env_Response_Regulators"/>
</dbReference>
<feature type="domain" description="HTH crp-type" evidence="5">
    <location>
        <begin position="150"/>
        <end position="219"/>
    </location>
</feature>
<sequence>MSLSAADLAFVRGVPMFSGLDEDLVRALLDEAVVRVLPEGGLLFGRGDVAAHFFLCLEGRVHLFALTAGGEQSIIEVVDRGQTFAEAAIFANMRYPLNAEAMPGTRLLEIPGAPFIRRLSDMPGLVPRLLASLTGWQRRLMAEIGDLKGRSPAQRLGAFLLALLQNAGSAGGEVQLPFSKAALASRIGISPESLSRALSRLKSIGVESRGRDLHVADPEALRRFCGLD</sequence>
<dbReference type="CDD" id="cd00038">
    <property type="entry name" value="CAP_ED"/>
    <property type="match status" value="1"/>
</dbReference>
<evidence type="ECO:0000256" key="3">
    <source>
        <dbReference type="ARBA" id="ARBA00023163"/>
    </source>
</evidence>
<keyword evidence="2" id="KW-0238">DNA-binding</keyword>
<dbReference type="SUPFAM" id="SSF51206">
    <property type="entry name" value="cAMP-binding domain-like"/>
    <property type="match status" value="1"/>
</dbReference>
<dbReference type="InterPro" id="IPR036388">
    <property type="entry name" value="WH-like_DNA-bd_sf"/>
</dbReference>
<dbReference type="SMART" id="SM00100">
    <property type="entry name" value="cNMP"/>
    <property type="match status" value="1"/>
</dbReference>
<dbReference type="PANTHER" id="PTHR24567">
    <property type="entry name" value="CRP FAMILY TRANSCRIPTIONAL REGULATORY PROTEIN"/>
    <property type="match status" value="1"/>
</dbReference>
<evidence type="ECO:0000259" key="5">
    <source>
        <dbReference type="PROSITE" id="PS51063"/>
    </source>
</evidence>
<dbReference type="InterPro" id="IPR000595">
    <property type="entry name" value="cNMP-bd_dom"/>
</dbReference>
<protein>
    <submittedName>
        <fullName evidence="6">Transcriptional activator protein Anr</fullName>
    </submittedName>
</protein>
<keyword evidence="3" id="KW-0804">Transcription</keyword>
<dbReference type="GO" id="GO:0005829">
    <property type="term" value="C:cytosol"/>
    <property type="evidence" value="ECO:0007669"/>
    <property type="project" value="TreeGrafter"/>
</dbReference>
<proteinExistence type="predicted"/>
<dbReference type="InterPro" id="IPR018490">
    <property type="entry name" value="cNMP-bd_dom_sf"/>
</dbReference>
<name>A0A1J5S1S8_9ZZZZ</name>
<dbReference type="GO" id="GO:0003700">
    <property type="term" value="F:DNA-binding transcription factor activity"/>
    <property type="evidence" value="ECO:0007669"/>
    <property type="project" value="TreeGrafter"/>
</dbReference>
<gene>
    <name evidence="6" type="primary">anr_1</name>
    <name evidence="6" type="ORF">GALL_155340</name>
</gene>
<dbReference type="AlphaFoldDB" id="A0A1J5S1S8"/>
<dbReference type="PROSITE" id="PS50042">
    <property type="entry name" value="CNMP_BINDING_3"/>
    <property type="match status" value="1"/>
</dbReference>
<dbReference type="SMART" id="SM00419">
    <property type="entry name" value="HTH_CRP"/>
    <property type="match status" value="1"/>
</dbReference>
<dbReference type="Pfam" id="PF13545">
    <property type="entry name" value="HTH_Crp_2"/>
    <property type="match status" value="1"/>
</dbReference>
<dbReference type="InterPro" id="IPR014710">
    <property type="entry name" value="RmlC-like_jellyroll"/>
</dbReference>
<accession>A0A1J5S1S8</accession>
<feature type="domain" description="Cyclic nucleotide-binding" evidence="4">
    <location>
        <begin position="16"/>
        <end position="119"/>
    </location>
</feature>
<dbReference type="Pfam" id="PF00027">
    <property type="entry name" value="cNMP_binding"/>
    <property type="match status" value="1"/>
</dbReference>
<dbReference type="GO" id="GO:0003677">
    <property type="term" value="F:DNA binding"/>
    <property type="evidence" value="ECO:0007669"/>
    <property type="project" value="UniProtKB-KW"/>
</dbReference>
<dbReference type="InterPro" id="IPR012318">
    <property type="entry name" value="HTH_CRP"/>
</dbReference>